<evidence type="ECO:0000313" key="16">
    <source>
        <dbReference type="Proteomes" id="UP000507470"/>
    </source>
</evidence>
<dbReference type="Pfam" id="PF13640">
    <property type="entry name" value="2OG-FeII_Oxy_3"/>
    <property type="match status" value="1"/>
</dbReference>
<keyword evidence="10 15" id="KW-0560">Oxidoreductase</keyword>
<dbReference type="AlphaFoldDB" id="A0A6J8A0U7"/>
<evidence type="ECO:0000256" key="9">
    <source>
        <dbReference type="ARBA" id="ARBA00022964"/>
    </source>
</evidence>
<dbReference type="Gene3D" id="1.25.40.10">
    <property type="entry name" value="Tetratricopeptide repeat domain"/>
    <property type="match status" value="1"/>
</dbReference>
<evidence type="ECO:0000256" key="6">
    <source>
        <dbReference type="ARBA" id="ARBA00022723"/>
    </source>
</evidence>
<evidence type="ECO:0000256" key="11">
    <source>
        <dbReference type="ARBA" id="ARBA00023004"/>
    </source>
</evidence>
<gene>
    <name evidence="15" type="ORF">MCOR_1855</name>
</gene>
<evidence type="ECO:0000256" key="8">
    <source>
        <dbReference type="ARBA" id="ARBA00022896"/>
    </source>
</evidence>
<evidence type="ECO:0000256" key="7">
    <source>
        <dbReference type="ARBA" id="ARBA00022824"/>
    </source>
</evidence>
<feature type="signal peptide" evidence="13">
    <location>
        <begin position="1"/>
        <end position="21"/>
    </location>
</feature>
<evidence type="ECO:0000256" key="2">
    <source>
        <dbReference type="ARBA" id="ARBA00002035"/>
    </source>
</evidence>
<keyword evidence="9" id="KW-0223">Dioxygenase</keyword>
<dbReference type="GO" id="GO:0005788">
    <property type="term" value="C:endoplasmic reticulum lumen"/>
    <property type="evidence" value="ECO:0007669"/>
    <property type="project" value="UniProtKB-SubCell"/>
</dbReference>
<evidence type="ECO:0000259" key="14">
    <source>
        <dbReference type="PROSITE" id="PS51471"/>
    </source>
</evidence>
<keyword evidence="11" id="KW-0408">Iron</keyword>
<proteinExistence type="inferred from homology"/>
<dbReference type="GO" id="GO:0004656">
    <property type="term" value="F:procollagen-proline 4-dioxygenase activity"/>
    <property type="evidence" value="ECO:0007669"/>
    <property type="project" value="UniProtKB-EC"/>
</dbReference>
<keyword evidence="7" id="KW-0256">Endoplasmic reticulum</keyword>
<dbReference type="PROSITE" id="PS51471">
    <property type="entry name" value="FE2OG_OXY"/>
    <property type="match status" value="1"/>
</dbReference>
<dbReference type="GO" id="GO:0005506">
    <property type="term" value="F:iron ion binding"/>
    <property type="evidence" value="ECO:0007669"/>
    <property type="project" value="InterPro"/>
</dbReference>
<organism evidence="15 16">
    <name type="scientific">Mytilus coruscus</name>
    <name type="common">Sea mussel</name>
    <dbReference type="NCBI Taxonomy" id="42192"/>
    <lineage>
        <taxon>Eukaryota</taxon>
        <taxon>Metazoa</taxon>
        <taxon>Spiralia</taxon>
        <taxon>Lophotrochozoa</taxon>
        <taxon>Mollusca</taxon>
        <taxon>Bivalvia</taxon>
        <taxon>Autobranchia</taxon>
        <taxon>Pteriomorphia</taxon>
        <taxon>Mytilida</taxon>
        <taxon>Mytiloidea</taxon>
        <taxon>Mytilidae</taxon>
        <taxon>Mytilinae</taxon>
        <taxon>Mytilus</taxon>
    </lineage>
</organism>
<comment type="cofactor">
    <cofactor evidence="1">
        <name>L-ascorbate</name>
        <dbReference type="ChEBI" id="CHEBI:38290"/>
    </cofactor>
</comment>
<keyword evidence="6" id="KW-0479">Metal-binding</keyword>
<sequence>MKTNFVFFLFLFNLEIRHVFTDFYSSIATLTQLSQNELKLVSALRRFIVAQEKEEEDVEDYLRQFLRTTEDAFHLLRRWVEDWQKCFDIVVCPDCDMNGPKIDFNLTRGIVEKRLGGWPQKSDLDAAVSAIFRLWNFYQFDLHEFLHGKIFEFETAPFTPADVIYIANKAEETNNMYNSIQFLETLLDELKKGKFPNSHVNSTTLSRIIAAAYNRYDMPGKSVEILKECAKAEPGNKRLHNDFDYFKTRAASKSKLENVTAFDKADTEDNMTRDYENLCRGSLKSPKELSRLFLRKSYPDLLTTTKQGMIGSEDRISHTAWLRDQEYSELERLTLRIKLITGLETEFKKRYSNTEEYQILNYGVGGMYKPHVDPLSELSMFPAECKGSGDRIATVMFYLSHVMYGGATVFPNLKTRIPVQKGSAAFWYNLELNGEIDQRMLHAGCPVLVGSKWVSNKWIRENGQMFKRPCGLKKKSKEKRLERTFLDCWTFQPFVHSCALRLNFADGGFDVY</sequence>
<dbReference type="GO" id="GO:0031418">
    <property type="term" value="F:L-ascorbic acid binding"/>
    <property type="evidence" value="ECO:0007669"/>
    <property type="project" value="UniProtKB-KW"/>
</dbReference>
<comment type="subcellular location">
    <subcellularLocation>
        <location evidence="3">Endoplasmic reticulum lumen</location>
    </subcellularLocation>
</comment>
<comment type="similarity">
    <text evidence="4">Belongs to the P4HA family.</text>
</comment>
<dbReference type="SMART" id="SM00702">
    <property type="entry name" value="P4Hc"/>
    <property type="match status" value="1"/>
</dbReference>
<reference evidence="15 16" key="1">
    <citation type="submission" date="2020-06" db="EMBL/GenBank/DDBJ databases">
        <authorList>
            <person name="Li R."/>
            <person name="Bekaert M."/>
        </authorList>
    </citation>
    <scope>NUCLEOTIDE SEQUENCE [LARGE SCALE GENOMIC DNA]</scope>
    <source>
        <strain evidence="16">wild</strain>
    </source>
</reference>
<evidence type="ECO:0000256" key="13">
    <source>
        <dbReference type="SAM" id="SignalP"/>
    </source>
</evidence>
<dbReference type="InterPro" id="IPR013547">
    <property type="entry name" value="P4H_N"/>
</dbReference>
<name>A0A6J8A0U7_MYTCO</name>
<evidence type="ECO:0000256" key="3">
    <source>
        <dbReference type="ARBA" id="ARBA00004319"/>
    </source>
</evidence>
<dbReference type="InterPro" id="IPR005123">
    <property type="entry name" value="Oxoglu/Fe-dep_dioxygenase_dom"/>
</dbReference>
<dbReference type="Proteomes" id="UP000507470">
    <property type="component" value="Unassembled WGS sequence"/>
</dbReference>
<evidence type="ECO:0000256" key="1">
    <source>
        <dbReference type="ARBA" id="ARBA00001961"/>
    </source>
</evidence>
<dbReference type="EC" id="1.14.11.2" evidence="5"/>
<evidence type="ECO:0000313" key="15">
    <source>
        <dbReference type="EMBL" id="CAC5358727.1"/>
    </source>
</evidence>
<dbReference type="OrthoDB" id="420380at2759"/>
<dbReference type="InterPro" id="IPR044862">
    <property type="entry name" value="Pro_4_hyd_alph_FE2OG_OXY"/>
</dbReference>
<accession>A0A6J8A0U7</accession>
<dbReference type="PANTHER" id="PTHR10869:SF244">
    <property type="entry name" value="PROLYL 4-HYDROXYLASE SUBUNIT ALPHA-2"/>
    <property type="match status" value="1"/>
</dbReference>
<keyword evidence="8" id="KW-0847">Vitamin C</keyword>
<dbReference type="InterPro" id="IPR006620">
    <property type="entry name" value="Pro_4_hyd_alph"/>
</dbReference>
<dbReference type="EMBL" id="CACVKT020000393">
    <property type="protein sequence ID" value="CAC5358727.1"/>
    <property type="molecule type" value="Genomic_DNA"/>
</dbReference>
<dbReference type="PANTHER" id="PTHR10869">
    <property type="entry name" value="PROLYL 4-HYDROXYLASE ALPHA SUBUNIT"/>
    <property type="match status" value="1"/>
</dbReference>
<dbReference type="Gene3D" id="2.60.120.620">
    <property type="entry name" value="q2cbj1_9rhob like domain"/>
    <property type="match status" value="1"/>
</dbReference>
<feature type="domain" description="Fe2OG dioxygenase" evidence="14">
    <location>
        <begin position="353"/>
        <end position="461"/>
    </location>
</feature>
<keyword evidence="12" id="KW-0325">Glycoprotein</keyword>
<dbReference type="InterPro" id="IPR045054">
    <property type="entry name" value="P4HA-like"/>
</dbReference>
<dbReference type="InterPro" id="IPR011990">
    <property type="entry name" value="TPR-like_helical_dom_sf"/>
</dbReference>
<evidence type="ECO:0000256" key="10">
    <source>
        <dbReference type="ARBA" id="ARBA00023002"/>
    </source>
</evidence>
<evidence type="ECO:0000256" key="4">
    <source>
        <dbReference type="ARBA" id="ARBA00006511"/>
    </source>
</evidence>
<evidence type="ECO:0000256" key="5">
    <source>
        <dbReference type="ARBA" id="ARBA00012269"/>
    </source>
</evidence>
<dbReference type="Pfam" id="PF08336">
    <property type="entry name" value="P4Ha_N"/>
    <property type="match status" value="1"/>
</dbReference>
<keyword evidence="16" id="KW-1185">Reference proteome</keyword>
<keyword evidence="13" id="KW-0732">Signal</keyword>
<evidence type="ECO:0000256" key="12">
    <source>
        <dbReference type="ARBA" id="ARBA00023180"/>
    </source>
</evidence>
<protein>
    <recommendedName>
        <fullName evidence="5">procollagen-proline 4-dioxygenase</fullName>
        <ecNumber evidence="5">1.14.11.2</ecNumber>
    </recommendedName>
</protein>
<feature type="chain" id="PRO_5026852683" description="procollagen-proline 4-dioxygenase" evidence="13">
    <location>
        <begin position="22"/>
        <end position="512"/>
    </location>
</feature>
<comment type="function">
    <text evidence="2">Catalyzes the post-translational formation of 4-hydroxyproline in -Xaa-Pro-Gly- sequences in collagens and other proteins.</text>
</comment>